<proteinExistence type="predicted"/>
<evidence type="ECO:0000313" key="1">
    <source>
        <dbReference type="EMBL" id="CAD5222131.1"/>
    </source>
</evidence>
<organism evidence="2 4">
    <name type="scientific">Bursaphelenchus xylophilus</name>
    <name type="common">Pinewood nematode worm</name>
    <name type="synonym">Aphelenchoides xylophilus</name>
    <dbReference type="NCBI Taxonomy" id="6326"/>
    <lineage>
        <taxon>Eukaryota</taxon>
        <taxon>Metazoa</taxon>
        <taxon>Ecdysozoa</taxon>
        <taxon>Nematoda</taxon>
        <taxon>Chromadorea</taxon>
        <taxon>Rhabditida</taxon>
        <taxon>Tylenchina</taxon>
        <taxon>Tylenchomorpha</taxon>
        <taxon>Aphelenchoidea</taxon>
        <taxon>Aphelenchoididae</taxon>
        <taxon>Bursaphelenchus</taxon>
    </lineage>
</organism>
<dbReference type="AlphaFoldDB" id="A0A1I7RZV7"/>
<dbReference type="Proteomes" id="UP000659654">
    <property type="component" value="Unassembled WGS sequence"/>
</dbReference>
<evidence type="ECO:0000313" key="4">
    <source>
        <dbReference type="WBParaSite" id="BXY_0628000.1"/>
    </source>
</evidence>
<evidence type="ECO:0000313" key="2">
    <source>
        <dbReference type="Proteomes" id="UP000095284"/>
    </source>
</evidence>
<accession>A0A1I7RZV7</accession>
<dbReference type="EMBL" id="CAJFCV020000003">
    <property type="protein sequence ID" value="CAG9109195.1"/>
    <property type="molecule type" value="Genomic_DNA"/>
</dbReference>
<protein>
    <submittedName>
        <fullName evidence="1">(pine wood nematode) hypothetical protein</fullName>
    </submittedName>
</protein>
<dbReference type="WBParaSite" id="BXY_0628000.1">
    <property type="protein sequence ID" value="BXY_0628000.1"/>
    <property type="gene ID" value="BXY_0628000"/>
</dbReference>
<dbReference type="Proteomes" id="UP000095284">
    <property type="component" value="Unplaced"/>
</dbReference>
<evidence type="ECO:0000313" key="3">
    <source>
        <dbReference type="Proteomes" id="UP000659654"/>
    </source>
</evidence>
<dbReference type="EMBL" id="CAJFDI010000003">
    <property type="protein sequence ID" value="CAD5222131.1"/>
    <property type="molecule type" value="Genomic_DNA"/>
</dbReference>
<reference evidence="4" key="1">
    <citation type="submission" date="2016-11" db="UniProtKB">
        <authorList>
            <consortium name="WormBaseParasite"/>
        </authorList>
    </citation>
    <scope>IDENTIFICATION</scope>
</reference>
<dbReference type="Proteomes" id="UP000582659">
    <property type="component" value="Unassembled WGS sequence"/>
</dbReference>
<gene>
    <name evidence="1" type="ORF">BXYJ_LOCUS7099</name>
</gene>
<name>A0A1I7RZV7_BURXY</name>
<sequence length="464" mass="55060">MEFKTIPPHWKLSEAVWIRIINKIPDFYSVCRLALTHEDLNKIIGIDFRQLCLDNKMYRFPGETWEQVVVDAHNRLWNDCTLVNPYNIRFEFDSRTDRFGLVGYDYAVILSLDFDRPFLRFINIGFPIYRFYIVENGRLMVAMTPGSCKVFDIESQTELLPDDLEKFNYTEPVIEYQGGFIRDVLSQKFSKIDICSDEPFCDPVGRYVQFRSSDEMICVRNIESNHEMRIEILDPHYSTKILKESGCLLVQFHKSGVMQIHHIDSSSLLFKAEITDVWKAISDCIILDEQLGEFLVFDATTLSWDYSTDLYLNTEIHETIRRPAPEFRNFGYFDIIPPLDRYENMDQDIDMSFDDDFMFDFTDTEQFNYNRPIENEPEHETRRKRKGLEEVEMLFFDVLPNHRLKWKIIKTQARRPHPYISLHAGISAIAENHDFTDGQKQLKMEQFLIEWIPKAQEIERTQSW</sequence>
<reference evidence="1" key="2">
    <citation type="submission" date="2020-09" db="EMBL/GenBank/DDBJ databases">
        <authorList>
            <person name="Kikuchi T."/>
        </authorList>
    </citation>
    <scope>NUCLEOTIDE SEQUENCE</scope>
    <source>
        <strain evidence="1">Ka4C1</strain>
    </source>
</reference>
<keyword evidence="3" id="KW-1185">Reference proteome</keyword>